<reference evidence="1 2" key="1">
    <citation type="submission" date="2019-05" db="EMBL/GenBank/DDBJ databases">
        <title>Another draft genome of Portunus trituberculatus and its Hox gene families provides insights of decapod evolution.</title>
        <authorList>
            <person name="Jeong J.-H."/>
            <person name="Song I."/>
            <person name="Kim S."/>
            <person name="Choi T."/>
            <person name="Kim D."/>
            <person name="Ryu S."/>
            <person name="Kim W."/>
        </authorList>
    </citation>
    <scope>NUCLEOTIDE SEQUENCE [LARGE SCALE GENOMIC DNA]</scope>
    <source>
        <tissue evidence="1">Muscle</tissue>
    </source>
</reference>
<evidence type="ECO:0000313" key="1">
    <source>
        <dbReference type="EMBL" id="MPC36270.1"/>
    </source>
</evidence>
<protein>
    <submittedName>
        <fullName evidence="1">Uncharacterized protein</fullName>
    </submittedName>
</protein>
<proteinExistence type="predicted"/>
<comment type="caution">
    <text evidence="1">The sequence shown here is derived from an EMBL/GenBank/DDBJ whole genome shotgun (WGS) entry which is preliminary data.</text>
</comment>
<evidence type="ECO:0000313" key="2">
    <source>
        <dbReference type="Proteomes" id="UP000324222"/>
    </source>
</evidence>
<organism evidence="1 2">
    <name type="scientific">Portunus trituberculatus</name>
    <name type="common">Swimming crab</name>
    <name type="synonym">Neptunus trituberculatus</name>
    <dbReference type="NCBI Taxonomy" id="210409"/>
    <lineage>
        <taxon>Eukaryota</taxon>
        <taxon>Metazoa</taxon>
        <taxon>Ecdysozoa</taxon>
        <taxon>Arthropoda</taxon>
        <taxon>Crustacea</taxon>
        <taxon>Multicrustacea</taxon>
        <taxon>Malacostraca</taxon>
        <taxon>Eumalacostraca</taxon>
        <taxon>Eucarida</taxon>
        <taxon>Decapoda</taxon>
        <taxon>Pleocyemata</taxon>
        <taxon>Brachyura</taxon>
        <taxon>Eubrachyura</taxon>
        <taxon>Portunoidea</taxon>
        <taxon>Portunidae</taxon>
        <taxon>Portuninae</taxon>
        <taxon>Portunus</taxon>
    </lineage>
</organism>
<sequence>MKALRHMLAFSIQEEGVSGQCCEDDRALMGGTDLGAGVGVGVGGGKQSQWAVEPHLMVEVEVVETGRRKRQNVTRRNTGSGQDTILVPALAVEEKNDCC</sequence>
<dbReference type="EMBL" id="VSRR010003469">
    <property type="protein sequence ID" value="MPC36270.1"/>
    <property type="molecule type" value="Genomic_DNA"/>
</dbReference>
<keyword evidence="2" id="KW-1185">Reference proteome</keyword>
<name>A0A5B7ENN6_PORTR</name>
<dbReference type="AlphaFoldDB" id="A0A5B7ENN6"/>
<gene>
    <name evidence="1" type="ORF">E2C01_029722</name>
</gene>
<accession>A0A5B7ENN6</accession>
<dbReference type="Proteomes" id="UP000324222">
    <property type="component" value="Unassembled WGS sequence"/>
</dbReference>